<evidence type="ECO:0000313" key="2">
    <source>
        <dbReference type="EMBL" id="REE66636.1"/>
    </source>
</evidence>
<dbReference type="Proteomes" id="UP000256304">
    <property type="component" value="Unassembled WGS sequence"/>
</dbReference>
<dbReference type="SUPFAM" id="SSF51197">
    <property type="entry name" value="Clavaminate synthase-like"/>
    <property type="match status" value="1"/>
</dbReference>
<dbReference type="GO" id="GO:0016706">
    <property type="term" value="F:2-oxoglutarate-dependent dioxygenase activity"/>
    <property type="evidence" value="ECO:0007669"/>
    <property type="project" value="UniProtKB-ARBA"/>
</dbReference>
<dbReference type="PANTHER" id="PTHR20883">
    <property type="entry name" value="PHYTANOYL-COA DIOXYGENASE DOMAIN CONTAINING 1"/>
    <property type="match status" value="1"/>
</dbReference>
<dbReference type="PANTHER" id="PTHR20883:SF14">
    <property type="entry name" value="PHYTANOYL-COA DIOXYGENASE"/>
    <property type="match status" value="1"/>
</dbReference>
<feature type="region of interest" description="Disordered" evidence="1">
    <location>
        <begin position="286"/>
        <end position="313"/>
    </location>
</feature>
<reference evidence="2 3" key="1">
    <citation type="submission" date="2018-08" db="EMBL/GenBank/DDBJ databases">
        <title>Genomic Encyclopedia of Type Strains, Phase III (KMG-III): the genomes of soil and plant-associated and newly described type strains.</title>
        <authorList>
            <person name="Whitman W."/>
        </authorList>
    </citation>
    <scope>NUCLEOTIDE SEQUENCE [LARGE SCALE GENOMIC DNA]</scope>
    <source>
        <strain evidence="2 3">CGMCC 1.10966</strain>
    </source>
</reference>
<dbReference type="EMBL" id="QTTN01000049">
    <property type="protein sequence ID" value="REE66636.1"/>
    <property type="molecule type" value="Genomic_DNA"/>
</dbReference>
<dbReference type="GO" id="GO:0005506">
    <property type="term" value="F:iron ion binding"/>
    <property type="evidence" value="ECO:0007669"/>
    <property type="project" value="UniProtKB-ARBA"/>
</dbReference>
<evidence type="ECO:0000313" key="3">
    <source>
        <dbReference type="Proteomes" id="UP000256304"/>
    </source>
</evidence>
<keyword evidence="2" id="KW-0560">Oxidoreductase</keyword>
<comment type="caution">
    <text evidence="2">The sequence shown here is derived from an EMBL/GenBank/DDBJ whole genome shotgun (WGS) entry which is preliminary data.</text>
</comment>
<dbReference type="AlphaFoldDB" id="A0A3D9QTS8"/>
<accession>A0A3D9QTS8</accession>
<keyword evidence="3" id="KW-1185">Reference proteome</keyword>
<sequence>MGGLFMAFHRTTRGSLSDEQLMQYNRDGYLVLEDLLDDADMEPPRQAMMEKVSMIADELFEHGLITDKLTNEPFHYRLAKLFDGLTDQHFLQFGRSWRDRLEGYFHLLRNPKILDAVESLVGEEIFANPVYNTRPKVPRVAAGAVPWHQDKSYWPDSNANPVVTVWISFVDATFENGCLHIKPRTQNTKLLEWHAEKLTGTSYTALHEHQLGSRKTVALPVKAGTAILFNDRLLHMSTPNNSDHVRWSVDLRYQSTEQDPMPQHGIGFLARSAKFPDRVATLADWLAERPEHEGGGSEHEQLQRSKDARGSLS</sequence>
<dbReference type="InterPro" id="IPR008775">
    <property type="entry name" value="Phytyl_CoA_dOase-like"/>
</dbReference>
<protein>
    <submittedName>
        <fullName evidence="2">Ectoine hydroxylase-related dioxygenase (Phytanoyl-CoA dioxygenase family)</fullName>
    </submittedName>
</protein>
<dbReference type="Pfam" id="PF05721">
    <property type="entry name" value="PhyH"/>
    <property type="match status" value="1"/>
</dbReference>
<organism evidence="2 3">
    <name type="scientific">Paenibacillus taihuensis</name>
    <dbReference type="NCBI Taxonomy" id="1156355"/>
    <lineage>
        <taxon>Bacteria</taxon>
        <taxon>Bacillati</taxon>
        <taxon>Bacillota</taxon>
        <taxon>Bacilli</taxon>
        <taxon>Bacillales</taxon>
        <taxon>Paenibacillaceae</taxon>
        <taxon>Paenibacillus</taxon>
    </lineage>
</organism>
<dbReference type="OrthoDB" id="9796766at2"/>
<evidence type="ECO:0000256" key="1">
    <source>
        <dbReference type="SAM" id="MobiDB-lite"/>
    </source>
</evidence>
<gene>
    <name evidence="2" type="ORF">A8990_1494</name>
</gene>
<dbReference type="Gene3D" id="2.60.120.620">
    <property type="entry name" value="q2cbj1_9rhob like domain"/>
    <property type="match status" value="1"/>
</dbReference>
<proteinExistence type="predicted"/>
<keyword evidence="2" id="KW-0223">Dioxygenase</keyword>
<name>A0A3D9QTS8_9BACL</name>